<evidence type="ECO:0000313" key="3">
    <source>
        <dbReference type="Proteomes" id="UP000263833"/>
    </source>
</evidence>
<evidence type="ECO:0000313" key="2">
    <source>
        <dbReference type="EMBL" id="RDV06858.1"/>
    </source>
</evidence>
<evidence type="ECO:0000256" key="1">
    <source>
        <dbReference type="SAM" id="Phobius"/>
    </source>
</evidence>
<keyword evidence="1" id="KW-1133">Transmembrane helix</keyword>
<feature type="transmembrane region" description="Helical" evidence="1">
    <location>
        <begin position="12"/>
        <end position="31"/>
    </location>
</feature>
<keyword evidence="1" id="KW-0812">Transmembrane</keyword>
<dbReference type="AlphaFoldDB" id="A0A371BH32"/>
<proteinExistence type="predicted"/>
<name>A0A371BH32_9SPHN</name>
<dbReference type="EMBL" id="QRGP01000001">
    <property type="protein sequence ID" value="RDV06858.1"/>
    <property type="molecule type" value="Genomic_DNA"/>
</dbReference>
<organism evidence="2 3">
    <name type="scientific">Sphingorhabdus pulchriflava</name>
    <dbReference type="NCBI Taxonomy" id="2292257"/>
    <lineage>
        <taxon>Bacteria</taxon>
        <taxon>Pseudomonadati</taxon>
        <taxon>Pseudomonadota</taxon>
        <taxon>Alphaproteobacteria</taxon>
        <taxon>Sphingomonadales</taxon>
        <taxon>Sphingomonadaceae</taxon>
        <taxon>Sphingorhabdus</taxon>
    </lineage>
</organism>
<sequence>MDPTSLHFSRSGLLVQLLFFSLFCILGIWGLSTTRPFQPEPQPISHYIANDPTPDILFDEIRPQRHEGPLEELSGGWLPVVVLLASIVYLLWAIALRIWRLIGSSALLVYRSKQLLMHSSLKLTPEPIAIGSITLIEFGRADELKQDVYQETAKAVSFSGYIGAKLGQKLRHNLRISYIDSTGAADQLTVSDIEVDGGVGQLRRFTTYLETMRAAELQHSGRA</sequence>
<accession>A0A371BH32</accession>
<protein>
    <submittedName>
        <fullName evidence="2">Uncharacterized protein</fullName>
    </submittedName>
</protein>
<gene>
    <name evidence="2" type="ORF">DXH95_05525</name>
</gene>
<dbReference type="Proteomes" id="UP000263833">
    <property type="component" value="Unassembled WGS sequence"/>
</dbReference>
<feature type="transmembrane region" description="Helical" evidence="1">
    <location>
        <begin position="77"/>
        <end position="99"/>
    </location>
</feature>
<comment type="caution">
    <text evidence="2">The sequence shown here is derived from an EMBL/GenBank/DDBJ whole genome shotgun (WGS) entry which is preliminary data.</text>
</comment>
<keyword evidence="3" id="KW-1185">Reference proteome</keyword>
<reference evidence="3" key="1">
    <citation type="submission" date="2018-08" db="EMBL/GenBank/DDBJ databases">
        <authorList>
            <person name="Kim S.-J."/>
            <person name="Jung G.-Y."/>
        </authorList>
    </citation>
    <scope>NUCLEOTIDE SEQUENCE [LARGE SCALE GENOMIC DNA]</scope>
    <source>
        <strain evidence="3">GY_G</strain>
    </source>
</reference>
<keyword evidence="1" id="KW-0472">Membrane</keyword>